<evidence type="ECO:0000256" key="4">
    <source>
        <dbReference type="ARBA" id="ARBA00022729"/>
    </source>
</evidence>
<evidence type="ECO:0000256" key="3">
    <source>
        <dbReference type="ARBA" id="ARBA00022448"/>
    </source>
</evidence>
<keyword evidence="4 5" id="KW-0732">Signal</keyword>
<dbReference type="InterPro" id="IPR004682">
    <property type="entry name" value="TRAP_DctP"/>
</dbReference>
<dbReference type="Gene3D" id="3.40.190.170">
    <property type="entry name" value="Bacterial extracellular solute-binding protein, family 7"/>
    <property type="match status" value="1"/>
</dbReference>
<keyword evidence="7" id="KW-1185">Reference proteome</keyword>
<dbReference type="PANTHER" id="PTHR33376:SF4">
    <property type="entry name" value="SIALIC ACID-BINDING PERIPLASMIC PROTEIN SIAP"/>
    <property type="match status" value="1"/>
</dbReference>
<dbReference type="NCBIfam" id="NF037995">
    <property type="entry name" value="TRAP_S1"/>
    <property type="match status" value="1"/>
</dbReference>
<organism evidence="6 7">
    <name type="scientific">Vibrio variabilis</name>
    <dbReference type="NCBI Taxonomy" id="990271"/>
    <lineage>
        <taxon>Bacteria</taxon>
        <taxon>Pseudomonadati</taxon>
        <taxon>Pseudomonadota</taxon>
        <taxon>Gammaproteobacteria</taxon>
        <taxon>Vibrionales</taxon>
        <taxon>Vibrionaceae</taxon>
        <taxon>Vibrio</taxon>
    </lineage>
</organism>
<evidence type="ECO:0000313" key="7">
    <source>
        <dbReference type="Proteomes" id="UP000029223"/>
    </source>
</evidence>
<proteinExistence type="inferred from homology"/>
<dbReference type="Pfam" id="PF03480">
    <property type="entry name" value="DctP"/>
    <property type="match status" value="1"/>
</dbReference>
<evidence type="ECO:0000256" key="5">
    <source>
        <dbReference type="SAM" id="SignalP"/>
    </source>
</evidence>
<feature type="signal peptide" evidence="5">
    <location>
        <begin position="1"/>
        <end position="22"/>
    </location>
</feature>
<comment type="caution">
    <text evidence="6">The sequence shown here is derived from an EMBL/GenBank/DDBJ whole genome shotgun (WGS) entry which is preliminary data.</text>
</comment>
<gene>
    <name evidence="6" type="ORF">JCM19239_4789</name>
</gene>
<protein>
    <submittedName>
        <fullName evidence="6">TRAP-type C4-dicarboxylate transport system periplasmic component</fullName>
    </submittedName>
</protein>
<keyword evidence="3" id="KW-0813">Transport</keyword>
<accession>A0ABQ0JGD0</accession>
<dbReference type="PIRSF" id="PIRSF006470">
    <property type="entry name" value="DctB"/>
    <property type="match status" value="1"/>
</dbReference>
<dbReference type="InterPro" id="IPR038404">
    <property type="entry name" value="TRAP_DctP_sf"/>
</dbReference>
<dbReference type="NCBIfam" id="TIGR00787">
    <property type="entry name" value="dctP"/>
    <property type="match status" value="1"/>
</dbReference>
<evidence type="ECO:0000256" key="1">
    <source>
        <dbReference type="ARBA" id="ARBA00004196"/>
    </source>
</evidence>
<evidence type="ECO:0000313" key="6">
    <source>
        <dbReference type="EMBL" id="GAL27824.1"/>
    </source>
</evidence>
<dbReference type="Proteomes" id="UP000029223">
    <property type="component" value="Unassembled WGS sequence"/>
</dbReference>
<dbReference type="PANTHER" id="PTHR33376">
    <property type="match status" value="1"/>
</dbReference>
<feature type="chain" id="PRO_5045472156" evidence="5">
    <location>
        <begin position="23"/>
        <end position="332"/>
    </location>
</feature>
<comment type="subcellular location">
    <subcellularLocation>
        <location evidence="1">Cell envelope</location>
    </subcellularLocation>
</comment>
<sequence>MLGFKRIFLLCITALFAFQSHAFLSIFGGDSQEIKIAHYWPETHPHHIALEKFKANVEERTNGELTVSIFPNATLGTEKQMINSIRNGTIQAAIFGSLMQDLDYKLGFVEMPFLFRDYEHVQRFYDSEVSHDIENTFEEYNVKHLANIILGFRVISSNKPIASPDDYKGVRLRIPNASTFVAMSNNLGVNAQTMAYTEVFTALEQGVVDAQENPLSSIKSQGFHEVQKYIVVTNHMFTSLNLGMNKEFYDSLTDEQKAVIDDESKKFGTLASELTIEENDSTLAYFKEQGLEVIEPSEEFYNWNVSAVAPIYEDTFKKYAWSKDYVDTIRGL</sequence>
<dbReference type="EMBL" id="BBMS01000034">
    <property type="protein sequence ID" value="GAL27824.1"/>
    <property type="molecule type" value="Genomic_DNA"/>
</dbReference>
<comment type="similarity">
    <text evidence="2">Belongs to the bacterial solute-binding protein 7 family.</text>
</comment>
<dbReference type="CDD" id="cd13603">
    <property type="entry name" value="PBP2_TRAP_Siap_TeaA_like"/>
    <property type="match status" value="1"/>
</dbReference>
<evidence type="ECO:0000256" key="2">
    <source>
        <dbReference type="ARBA" id="ARBA00009023"/>
    </source>
</evidence>
<dbReference type="InterPro" id="IPR018389">
    <property type="entry name" value="DctP_fam"/>
</dbReference>
<reference evidence="7" key="1">
    <citation type="submission" date="2014-09" db="EMBL/GenBank/DDBJ databases">
        <title>Vibrio variabilis JCM 19239. (C206) whole genome shotgun sequence.</title>
        <authorList>
            <person name="Sawabe T."/>
            <person name="Meirelles P."/>
            <person name="Nakanishi M."/>
            <person name="Sayaka M."/>
            <person name="Hattori M."/>
            <person name="Ohkuma M."/>
        </authorList>
    </citation>
    <scope>NUCLEOTIDE SEQUENCE [LARGE SCALE GENOMIC DNA]</scope>
    <source>
        <strain evidence="7">JCM 19239</strain>
    </source>
</reference>
<name>A0ABQ0JGD0_9VIBR</name>